<reference evidence="4 5" key="1">
    <citation type="submission" date="2019-09" db="EMBL/GenBank/DDBJ databases">
        <title>Geobacter sp. Red96, a novel strain isolated from paddy soil.</title>
        <authorList>
            <person name="Xu Z."/>
            <person name="Masuda Y."/>
            <person name="Itoh H."/>
            <person name="Senoo K."/>
        </authorList>
    </citation>
    <scope>NUCLEOTIDE SEQUENCE [LARGE SCALE GENOMIC DNA]</scope>
    <source>
        <strain evidence="4 5">Red96</strain>
    </source>
</reference>
<dbReference type="Pfam" id="PF01075">
    <property type="entry name" value="Glyco_transf_9"/>
    <property type="match status" value="1"/>
</dbReference>
<dbReference type="InterPro" id="IPR050498">
    <property type="entry name" value="Ycf3"/>
</dbReference>
<dbReference type="Gene3D" id="1.25.40.10">
    <property type="entry name" value="Tetratricopeptide repeat domain"/>
    <property type="match status" value="2"/>
</dbReference>
<dbReference type="PANTHER" id="PTHR44858">
    <property type="entry name" value="TETRATRICOPEPTIDE REPEAT PROTEIN 6"/>
    <property type="match status" value="1"/>
</dbReference>
<keyword evidence="5" id="KW-1185">Reference proteome</keyword>
<dbReference type="PROSITE" id="PS50293">
    <property type="entry name" value="TPR_REGION"/>
    <property type="match status" value="1"/>
</dbReference>
<dbReference type="InterPro" id="IPR002201">
    <property type="entry name" value="Glyco_trans_9"/>
</dbReference>
<feature type="repeat" description="TPR" evidence="3">
    <location>
        <begin position="80"/>
        <end position="113"/>
    </location>
</feature>
<dbReference type="InterPro" id="IPR019734">
    <property type="entry name" value="TPR_rpt"/>
</dbReference>
<dbReference type="Pfam" id="PF13432">
    <property type="entry name" value="TPR_16"/>
    <property type="match status" value="1"/>
</dbReference>
<accession>A0A7J4ZUK1</accession>
<evidence type="ECO:0000256" key="1">
    <source>
        <dbReference type="ARBA" id="ARBA00022737"/>
    </source>
</evidence>
<dbReference type="PANTHER" id="PTHR44858:SF1">
    <property type="entry name" value="UDP-N-ACETYLGLUCOSAMINE--PEPTIDE N-ACETYLGLUCOSAMINYLTRANSFERASE SPINDLY-RELATED"/>
    <property type="match status" value="1"/>
</dbReference>
<dbReference type="SUPFAM" id="SSF53756">
    <property type="entry name" value="UDP-Glycosyltransferase/glycogen phosphorylase"/>
    <property type="match status" value="1"/>
</dbReference>
<dbReference type="SMART" id="SM00028">
    <property type="entry name" value="TPR"/>
    <property type="match status" value="4"/>
</dbReference>
<protein>
    <submittedName>
        <fullName evidence="4">Tetratricopeptide repeat protein</fullName>
    </submittedName>
</protein>
<feature type="repeat" description="TPR" evidence="3">
    <location>
        <begin position="12"/>
        <end position="45"/>
    </location>
</feature>
<gene>
    <name evidence="4" type="ORF">F6V25_00870</name>
</gene>
<evidence type="ECO:0000313" key="4">
    <source>
        <dbReference type="EMBL" id="KAB0667284.1"/>
    </source>
</evidence>
<dbReference type="EMBL" id="VZQZ01000001">
    <property type="protein sequence ID" value="KAB0667284.1"/>
    <property type="molecule type" value="Genomic_DNA"/>
</dbReference>
<dbReference type="Pfam" id="PF14559">
    <property type="entry name" value="TPR_19"/>
    <property type="match status" value="1"/>
</dbReference>
<evidence type="ECO:0000256" key="2">
    <source>
        <dbReference type="ARBA" id="ARBA00022803"/>
    </source>
</evidence>
<evidence type="ECO:0000256" key="3">
    <source>
        <dbReference type="PROSITE-ProRule" id="PRU00339"/>
    </source>
</evidence>
<dbReference type="InterPro" id="IPR011990">
    <property type="entry name" value="TPR-like_helical_dom_sf"/>
</dbReference>
<sequence length="456" mass="50768">MPSHQNAATITSQTIHALGMTLLQAGKVNEAAFQFRKALSLAPGFTDAYLCLGHCLHLAGRFDEALEVYDRALRISPDSAPLWNNRGNALLELCRYNDAAESFSRTLELAPDFHDARVTLGTCYQALGQFAKAQAACEAVLRVDPNHAEAHWNRALLLLLHGDYHEGWREYEWRWLKRNFTSPLRDFAQPRWQGEPIGGKTLLIHAEQGFGDTLQFCRYVPLVAALGARVVFECHPPLASLMNMVGVWAVPMGEPLPSFDLHVPLLSLPMIFGTSVETIPAEVPYLTPPADRLPFWRSLVPDEGRLKVALCWAGKSYPDPGRSCPPELLAPLAAVEHISWYSLQFGWKEALPLPMADPTGHVRDFGDTAALIAQLDLIITVDTAVAHLAGALGKPTWVMLPYAPDWRWMTGREDSPWYPSLRLFRQARPGSWREAVQRVAHALESRARPARLAPAD</sequence>
<dbReference type="Gene3D" id="3.40.50.2000">
    <property type="entry name" value="Glycogen Phosphorylase B"/>
    <property type="match status" value="1"/>
</dbReference>
<feature type="repeat" description="TPR" evidence="3">
    <location>
        <begin position="46"/>
        <end position="79"/>
    </location>
</feature>
<comment type="caution">
    <text evidence="4">The sequence shown here is derived from an EMBL/GenBank/DDBJ whole genome shotgun (WGS) entry which is preliminary data.</text>
</comment>
<proteinExistence type="predicted"/>
<organism evidence="4 5">
    <name type="scientific">Oryzomonas japonica</name>
    <dbReference type="NCBI Taxonomy" id="2603858"/>
    <lineage>
        <taxon>Bacteria</taxon>
        <taxon>Pseudomonadati</taxon>
        <taxon>Thermodesulfobacteriota</taxon>
        <taxon>Desulfuromonadia</taxon>
        <taxon>Geobacterales</taxon>
        <taxon>Geobacteraceae</taxon>
        <taxon>Oryzomonas</taxon>
    </lineage>
</organism>
<dbReference type="SUPFAM" id="SSF48452">
    <property type="entry name" value="TPR-like"/>
    <property type="match status" value="1"/>
</dbReference>
<feature type="repeat" description="TPR" evidence="3">
    <location>
        <begin position="114"/>
        <end position="147"/>
    </location>
</feature>
<dbReference type="PROSITE" id="PS50005">
    <property type="entry name" value="TPR"/>
    <property type="match status" value="4"/>
</dbReference>
<keyword evidence="2 3" id="KW-0802">TPR repeat</keyword>
<dbReference type="AlphaFoldDB" id="A0A7J4ZUK1"/>
<dbReference type="RefSeq" id="WP_151126320.1">
    <property type="nucleotide sequence ID" value="NZ_VZQZ01000001.1"/>
</dbReference>
<keyword evidence="1" id="KW-0677">Repeat</keyword>
<evidence type="ECO:0000313" key="5">
    <source>
        <dbReference type="Proteomes" id="UP000420562"/>
    </source>
</evidence>
<dbReference type="Proteomes" id="UP000420562">
    <property type="component" value="Unassembled WGS sequence"/>
</dbReference>
<name>A0A7J4ZUK1_9BACT</name>
<dbReference type="GO" id="GO:0016757">
    <property type="term" value="F:glycosyltransferase activity"/>
    <property type="evidence" value="ECO:0007669"/>
    <property type="project" value="InterPro"/>
</dbReference>